<dbReference type="Pfam" id="PF01784">
    <property type="entry name" value="DUF34_NIF3"/>
    <property type="match status" value="1"/>
</dbReference>
<keyword evidence="3 4" id="KW-0479">Metal-binding</keyword>
<keyword evidence="6" id="KW-1185">Reference proteome</keyword>
<dbReference type="OrthoDB" id="9792792at2"/>
<dbReference type="InterPro" id="IPR002678">
    <property type="entry name" value="DUF34/NIF3"/>
</dbReference>
<accession>A0A386H5S1</accession>
<reference evidence="5 6" key="1">
    <citation type="journal article" date="2019" name="Int. J. Syst. Evol. Microbiol.">
        <title>Clostridium fermenticellae sp. nov., isolated from the mud in a fermentation cellar for the production of the Chinese liquor, baijiu.</title>
        <authorList>
            <person name="Xu P.X."/>
            <person name="Chai L.J."/>
            <person name="Qiu T."/>
            <person name="Zhang X.J."/>
            <person name="Lu Z.M."/>
            <person name="Xiao C."/>
            <person name="Wang S.T."/>
            <person name="Shen C.H."/>
            <person name="Shi J.S."/>
            <person name="Xu Z.H."/>
        </authorList>
    </citation>
    <scope>NUCLEOTIDE SEQUENCE [LARGE SCALE GENOMIC DNA]</scope>
    <source>
        <strain evidence="5 6">JN500901</strain>
    </source>
</reference>
<dbReference type="Gene3D" id="3.40.1390.30">
    <property type="entry name" value="NIF3 (NGG1p interacting factor 3)-like"/>
    <property type="match status" value="2"/>
</dbReference>
<dbReference type="Proteomes" id="UP000266301">
    <property type="component" value="Chromosome"/>
</dbReference>
<dbReference type="PANTHER" id="PTHR13799:SF14">
    <property type="entry name" value="GTP CYCLOHYDROLASE 1 TYPE 2 HOMOLOG"/>
    <property type="match status" value="1"/>
</dbReference>
<feature type="binding site" evidence="4">
    <location>
        <position position="230"/>
    </location>
    <ligand>
        <name>a divalent metal cation</name>
        <dbReference type="ChEBI" id="CHEBI:60240"/>
        <label>1</label>
    </ligand>
</feature>
<dbReference type="InterPro" id="IPR036069">
    <property type="entry name" value="DUF34/NIF3_sf"/>
</dbReference>
<sequence length="271" mass="30065">MSLKVIDVGNIMEEHVPSKFKESYDNVGLMLGDNNCEVSSILVALDCTLSVIDEAIRKNCNLILTHHPLLFKRPSNITTDTLLGKKIIRLIQNEINVYSSHTNLDSAKGGINDIVAGLLDLMNCETIEPSKVREDNDKISGIGRIGYVSEPLTLIELCDKVKMCLNVPYLRFCGNEAKLIKKLAVINGSGQSYFESAKNMGADCIITGDTSYHYVSDFSEEGIAVIDAGHFGTEWAGIEVFSRWLKNAIEFKGFKNSVLLSETNKDPYKYK</sequence>
<feature type="binding site" evidence="4">
    <location>
        <position position="66"/>
    </location>
    <ligand>
        <name>a divalent metal cation</name>
        <dbReference type="ChEBI" id="CHEBI:60240"/>
        <label>1</label>
    </ligand>
</feature>
<dbReference type="FunFam" id="3.40.1390.30:FF:000001">
    <property type="entry name" value="GTP cyclohydrolase 1 type 2"/>
    <property type="match status" value="1"/>
</dbReference>
<dbReference type="NCBIfam" id="TIGR00486">
    <property type="entry name" value="YbgI_SA1388"/>
    <property type="match status" value="1"/>
</dbReference>
<evidence type="ECO:0000256" key="2">
    <source>
        <dbReference type="ARBA" id="ARBA00022112"/>
    </source>
</evidence>
<dbReference type="GO" id="GO:0005737">
    <property type="term" value="C:cytoplasm"/>
    <property type="evidence" value="ECO:0007669"/>
    <property type="project" value="TreeGrafter"/>
</dbReference>
<evidence type="ECO:0000256" key="4">
    <source>
        <dbReference type="PIRSR" id="PIRSR602678-1"/>
    </source>
</evidence>
<name>A0A386H5S1_9CLOT</name>
<protein>
    <recommendedName>
        <fullName evidence="2">GTP cyclohydrolase 1 type 2 homolog</fullName>
    </recommendedName>
</protein>
<evidence type="ECO:0000256" key="1">
    <source>
        <dbReference type="ARBA" id="ARBA00006964"/>
    </source>
</evidence>
<dbReference type="KEGG" id="cfer:D4Z93_10705"/>
<gene>
    <name evidence="5" type="ORF">D4Z93_10705</name>
</gene>
<feature type="binding site" evidence="4">
    <location>
        <position position="234"/>
    </location>
    <ligand>
        <name>a divalent metal cation</name>
        <dbReference type="ChEBI" id="CHEBI:60240"/>
        <label>1</label>
    </ligand>
</feature>
<feature type="binding site" evidence="4">
    <location>
        <position position="105"/>
    </location>
    <ligand>
        <name>a divalent metal cation</name>
        <dbReference type="ChEBI" id="CHEBI:60240"/>
        <label>1</label>
    </ligand>
</feature>
<dbReference type="AlphaFoldDB" id="A0A386H5S1"/>
<comment type="similarity">
    <text evidence="1">Belongs to the GTP cyclohydrolase I type 2/NIF3 family.</text>
</comment>
<proteinExistence type="inferred from homology"/>
<evidence type="ECO:0000313" key="5">
    <source>
        <dbReference type="EMBL" id="AYD40964.1"/>
    </source>
</evidence>
<dbReference type="PANTHER" id="PTHR13799">
    <property type="entry name" value="NGG1 INTERACTING FACTOR 3"/>
    <property type="match status" value="1"/>
</dbReference>
<evidence type="ECO:0000256" key="3">
    <source>
        <dbReference type="ARBA" id="ARBA00022723"/>
    </source>
</evidence>
<dbReference type="RefSeq" id="WP_119973419.1">
    <property type="nucleotide sequence ID" value="NZ_CP032416.1"/>
</dbReference>
<dbReference type="EMBL" id="CP032416">
    <property type="protein sequence ID" value="AYD40964.1"/>
    <property type="molecule type" value="Genomic_DNA"/>
</dbReference>
<evidence type="ECO:0000313" key="6">
    <source>
        <dbReference type="Proteomes" id="UP000266301"/>
    </source>
</evidence>
<dbReference type="SUPFAM" id="SSF102705">
    <property type="entry name" value="NIF3 (NGG1p interacting factor 3)-like"/>
    <property type="match status" value="1"/>
</dbReference>
<feature type="binding site" evidence="4">
    <location>
        <position position="67"/>
    </location>
    <ligand>
        <name>a divalent metal cation</name>
        <dbReference type="ChEBI" id="CHEBI:60240"/>
        <label>1</label>
    </ligand>
</feature>
<dbReference type="GO" id="GO:0046872">
    <property type="term" value="F:metal ion binding"/>
    <property type="evidence" value="ECO:0007669"/>
    <property type="project" value="UniProtKB-KW"/>
</dbReference>
<organism evidence="5 6">
    <name type="scientific">Clostridium fermenticellae</name>
    <dbReference type="NCBI Taxonomy" id="2068654"/>
    <lineage>
        <taxon>Bacteria</taxon>
        <taxon>Bacillati</taxon>
        <taxon>Bacillota</taxon>
        <taxon>Clostridia</taxon>
        <taxon>Eubacteriales</taxon>
        <taxon>Clostridiaceae</taxon>
        <taxon>Clostridium</taxon>
    </lineage>
</organism>